<keyword evidence="1" id="KW-0472">Membrane</keyword>
<evidence type="ECO:0000313" key="3">
    <source>
        <dbReference type="Proteomes" id="UP000002675"/>
    </source>
</evidence>
<dbReference type="HOGENOM" id="CLU_3298588_0_0_6"/>
<gene>
    <name evidence="2" type="ordered locus">VVA1302</name>
</gene>
<proteinExistence type="predicted"/>
<evidence type="ECO:0000313" key="2">
    <source>
        <dbReference type="EMBL" id="BAC97328.1"/>
    </source>
</evidence>
<feature type="transmembrane region" description="Helical" evidence="1">
    <location>
        <begin position="21"/>
        <end position="42"/>
    </location>
</feature>
<organism evidence="2 3">
    <name type="scientific">Vibrio vulnificus (strain YJ016)</name>
    <dbReference type="NCBI Taxonomy" id="196600"/>
    <lineage>
        <taxon>Bacteria</taxon>
        <taxon>Pseudomonadati</taxon>
        <taxon>Pseudomonadota</taxon>
        <taxon>Gammaproteobacteria</taxon>
        <taxon>Vibrionales</taxon>
        <taxon>Vibrionaceae</taxon>
        <taxon>Vibrio</taxon>
    </lineage>
</organism>
<dbReference type="AlphaFoldDB" id="Q7MCT4"/>
<protein>
    <submittedName>
        <fullName evidence="2">Uncharacterized protein</fullName>
    </submittedName>
</protein>
<dbReference type="KEGG" id="vvy:VVA1302"/>
<keyword evidence="1" id="KW-0812">Transmembrane</keyword>
<dbReference type="Proteomes" id="UP000002675">
    <property type="component" value="Chromosome II"/>
</dbReference>
<keyword evidence="1" id="KW-1133">Transmembrane helix</keyword>
<name>Q7MCT4_VIBVY</name>
<dbReference type="EMBL" id="BA000038">
    <property type="protein sequence ID" value="BAC97328.1"/>
    <property type="molecule type" value="Genomic_DNA"/>
</dbReference>
<accession>Q7MCT4</accession>
<sequence>MLRISPLPLLIDSASKQKKTDFIEIGFLFTPLFILFCSRLTFRY</sequence>
<reference evidence="2 3" key="1">
    <citation type="journal article" date="2003" name="Genome Res.">
        <title>Comparative genome analysis of Vibrio vulnificus, a marine pathogen.</title>
        <authorList>
            <person name="Chen C.Y."/>
            <person name="Wu K.M."/>
            <person name="Chang Y.C."/>
            <person name="Chang C.H."/>
            <person name="Tsai H.C."/>
            <person name="Liao T.L."/>
            <person name="Liu Y.M."/>
            <person name="Chen H.J."/>
            <person name="Shen A.B."/>
            <person name="Li J.C."/>
            <person name="Su T.L."/>
            <person name="Shao C.P."/>
            <person name="Lee C.T."/>
            <person name="Hor L.I."/>
            <person name="Tsai S.F."/>
        </authorList>
    </citation>
    <scope>NUCLEOTIDE SEQUENCE [LARGE SCALE GENOMIC DNA]</scope>
    <source>
        <strain evidence="2 3">YJ016</strain>
    </source>
</reference>
<evidence type="ECO:0000256" key="1">
    <source>
        <dbReference type="SAM" id="Phobius"/>
    </source>
</evidence>